<evidence type="ECO:0000256" key="5">
    <source>
        <dbReference type="ARBA" id="ARBA00023239"/>
    </source>
</evidence>
<comment type="pathway">
    <text evidence="1">Porphyrin-containing compound metabolism; protoporphyrin-IX biosynthesis; coproporphyrinogen-III from 5-aminolevulinate: step 3/4.</text>
</comment>
<dbReference type="Gene3D" id="3.40.50.10090">
    <property type="match status" value="2"/>
</dbReference>
<dbReference type="GO" id="GO:0004852">
    <property type="term" value="F:uroporphyrinogen-III synthase activity"/>
    <property type="evidence" value="ECO:0007669"/>
    <property type="project" value="UniProtKB-EC"/>
</dbReference>
<dbReference type="Pfam" id="PF02602">
    <property type="entry name" value="HEM4"/>
    <property type="match status" value="1"/>
</dbReference>
<evidence type="ECO:0000256" key="10">
    <source>
        <dbReference type="ARBA" id="ARBA00048617"/>
    </source>
</evidence>
<keyword evidence="5" id="KW-0456">Lyase</keyword>
<dbReference type="EC" id="4.2.1.75" evidence="3"/>
<evidence type="ECO:0000256" key="9">
    <source>
        <dbReference type="ARBA" id="ARBA00040167"/>
    </source>
</evidence>
<accession>F0WXD7</accession>
<dbReference type="InterPro" id="IPR036108">
    <property type="entry name" value="4pyrrol_syn_uPrphyn_synt_sf"/>
</dbReference>
<dbReference type="GO" id="GO:0006782">
    <property type="term" value="P:protoporphyrinogen IX biosynthetic process"/>
    <property type="evidence" value="ECO:0007669"/>
    <property type="project" value="UniProtKB-UniPathway"/>
</dbReference>
<evidence type="ECO:0000256" key="8">
    <source>
        <dbReference type="ARBA" id="ARBA00032649"/>
    </source>
</evidence>
<sequence length="283" mass="31378">MNHRSDKERCVIFLKEHDNKYSDALEHIQTEVPLQRKLIARFAQVLTFEYVNRPQLCDTLIHLEARHAGIIITSPRASMAIAEAIKDIPEPSYCDVIRQLRGTALFSVGAATSSNLHQLGISCNGEGSGSADALADHLFHDGILPLSHTTKPLLFLCGDKRRDSIPSAFQQRNLPLIELKVYESCPIEDFRFPDGVGVPAWIAFFSPSGLKAVQNVPLPWPLIRKAAIGNTTASALQKYADTTRQMHWKAQAIAVAPNSDALARAIVEYEHNHPIQSSSRLEL</sequence>
<evidence type="ECO:0000256" key="7">
    <source>
        <dbReference type="ARBA" id="ARBA00031702"/>
    </source>
</evidence>
<gene>
    <name evidence="12" type="primary">AlNc14C349G10889</name>
    <name evidence="12" type="ORF">ALNC14_122730</name>
</gene>
<dbReference type="SUPFAM" id="SSF69618">
    <property type="entry name" value="HemD-like"/>
    <property type="match status" value="1"/>
</dbReference>
<comment type="similarity">
    <text evidence="2">Belongs to the uroporphyrinogen-III synthase family.</text>
</comment>
<dbReference type="EMBL" id="FR824394">
    <property type="protein sequence ID" value="CCA26129.1"/>
    <property type="molecule type" value="Genomic_DNA"/>
</dbReference>
<evidence type="ECO:0000259" key="11">
    <source>
        <dbReference type="Pfam" id="PF02602"/>
    </source>
</evidence>
<dbReference type="CDD" id="cd06578">
    <property type="entry name" value="HemD"/>
    <property type="match status" value="1"/>
</dbReference>
<evidence type="ECO:0000256" key="4">
    <source>
        <dbReference type="ARBA" id="ARBA00023133"/>
    </source>
</evidence>
<reference evidence="12" key="1">
    <citation type="journal article" date="2011" name="PLoS Biol.">
        <title>Gene gain and loss during evolution of obligate parasitism in the white rust pathogen of Arabidopsis thaliana.</title>
        <authorList>
            <person name="Kemen E."/>
            <person name="Gardiner A."/>
            <person name="Schultz-Larsen T."/>
            <person name="Kemen A.C."/>
            <person name="Balmuth A.L."/>
            <person name="Robert-Seilaniantz A."/>
            <person name="Bailey K."/>
            <person name="Holub E."/>
            <person name="Studholme D.J."/>
            <person name="Maclean D."/>
            <person name="Jones J.D."/>
        </authorList>
    </citation>
    <scope>NUCLEOTIDE SEQUENCE</scope>
</reference>
<evidence type="ECO:0000313" key="12">
    <source>
        <dbReference type="EMBL" id="CCA26129.1"/>
    </source>
</evidence>
<dbReference type="GO" id="GO:0005829">
    <property type="term" value="C:cytosol"/>
    <property type="evidence" value="ECO:0007669"/>
    <property type="project" value="TreeGrafter"/>
</dbReference>
<dbReference type="GO" id="GO:0006780">
    <property type="term" value="P:uroporphyrinogen III biosynthetic process"/>
    <property type="evidence" value="ECO:0007669"/>
    <property type="project" value="InterPro"/>
</dbReference>
<dbReference type="UniPathway" id="UPA00251">
    <property type="reaction ID" value="UER00320"/>
</dbReference>
<dbReference type="PANTHER" id="PTHR12390">
    <property type="entry name" value="UROPORPHYRINOGEN III SYNTHASE"/>
    <property type="match status" value="1"/>
</dbReference>
<dbReference type="HOGENOM" id="CLU_051874_0_1_1"/>
<organism evidence="12">
    <name type="scientific">Albugo laibachii Nc14</name>
    <dbReference type="NCBI Taxonomy" id="890382"/>
    <lineage>
        <taxon>Eukaryota</taxon>
        <taxon>Sar</taxon>
        <taxon>Stramenopiles</taxon>
        <taxon>Oomycota</taxon>
        <taxon>Peronosporomycetes</taxon>
        <taxon>Albuginales</taxon>
        <taxon>Albuginaceae</taxon>
        <taxon>Albugo</taxon>
    </lineage>
</organism>
<proteinExistence type="inferred from homology"/>
<protein>
    <recommendedName>
        <fullName evidence="9">Uroporphyrinogen-III synthase</fullName>
        <ecNumber evidence="3">4.2.1.75</ecNumber>
    </recommendedName>
    <alternativeName>
        <fullName evidence="8">Hydroxymethylbilane hydrolyase [cyclizing]</fullName>
    </alternativeName>
    <alternativeName>
        <fullName evidence="7">Uroporphyrinogen-III cosynthase</fullName>
    </alternativeName>
</protein>
<keyword evidence="4" id="KW-0350">Heme biosynthesis</keyword>
<name>F0WXD7_9STRA</name>
<dbReference type="InterPro" id="IPR003754">
    <property type="entry name" value="4pyrrol_synth_uPrphyn_synth"/>
</dbReference>
<evidence type="ECO:0000256" key="3">
    <source>
        <dbReference type="ARBA" id="ARBA00013109"/>
    </source>
</evidence>
<dbReference type="PANTHER" id="PTHR12390:SF0">
    <property type="entry name" value="UROPORPHYRINOGEN-III SYNTHASE"/>
    <property type="match status" value="1"/>
</dbReference>
<dbReference type="GO" id="GO:0006785">
    <property type="term" value="P:heme B biosynthetic process"/>
    <property type="evidence" value="ECO:0007669"/>
    <property type="project" value="UniProtKB-ARBA"/>
</dbReference>
<evidence type="ECO:0000256" key="6">
    <source>
        <dbReference type="ARBA" id="ARBA00023244"/>
    </source>
</evidence>
<dbReference type="AlphaFoldDB" id="F0WXD7"/>
<comment type="catalytic activity">
    <reaction evidence="10">
        <text>hydroxymethylbilane = uroporphyrinogen III + H2O</text>
        <dbReference type="Rhea" id="RHEA:18965"/>
        <dbReference type="ChEBI" id="CHEBI:15377"/>
        <dbReference type="ChEBI" id="CHEBI:57308"/>
        <dbReference type="ChEBI" id="CHEBI:57845"/>
        <dbReference type="EC" id="4.2.1.75"/>
    </reaction>
</comment>
<reference evidence="12" key="2">
    <citation type="submission" date="2011-02" db="EMBL/GenBank/DDBJ databases">
        <authorList>
            <person name="MacLean D."/>
        </authorList>
    </citation>
    <scope>NUCLEOTIDE SEQUENCE</scope>
</reference>
<dbReference type="FunFam" id="3.40.50.10090:FF:000003">
    <property type="entry name" value="uroporphyrinogen-III synthase"/>
    <property type="match status" value="1"/>
</dbReference>
<feature type="domain" description="Tetrapyrrole biosynthesis uroporphyrinogen III synthase" evidence="11">
    <location>
        <begin position="46"/>
        <end position="240"/>
    </location>
</feature>
<keyword evidence="6" id="KW-0627">Porphyrin biosynthesis</keyword>
<evidence type="ECO:0000256" key="2">
    <source>
        <dbReference type="ARBA" id="ARBA00008133"/>
    </source>
</evidence>
<dbReference type="InterPro" id="IPR039793">
    <property type="entry name" value="UROS/Hem4"/>
</dbReference>
<evidence type="ECO:0000256" key="1">
    <source>
        <dbReference type="ARBA" id="ARBA00004772"/>
    </source>
</evidence>